<sequence>MKKTYSVIYQSVLIGTIVLISKFIESLLPMPMPASVIGLVLMFLALNFNVIKLEQVETVGDALVNNIGLFFVPAGISVIKSLGLLQAHFVLDMILIFASTLILLVATGWMTQLILQLNTGSVFKKSPTFTQTQERQSKVLADNKVFANKEKELGKWKHLFSY</sequence>
<dbReference type="EMBL" id="LR594035">
    <property type="protein sequence ID" value="VTS32799.1"/>
    <property type="molecule type" value="Genomic_DNA"/>
</dbReference>
<dbReference type="PANTHER" id="PTHR33931">
    <property type="entry name" value="HOLIN-LIKE PROTEIN CIDA-RELATED"/>
    <property type="match status" value="1"/>
</dbReference>
<keyword evidence="3 6" id="KW-0812">Transmembrane</keyword>
<feature type="transmembrane region" description="Helical" evidence="6">
    <location>
        <begin position="94"/>
        <end position="115"/>
    </location>
</feature>
<evidence type="ECO:0000313" key="7">
    <source>
        <dbReference type="EMBL" id="VTS32799.1"/>
    </source>
</evidence>
<evidence type="ECO:0000256" key="1">
    <source>
        <dbReference type="ARBA" id="ARBA00004651"/>
    </source>
</evidence>
<dbReference type="NCBIfam" id="NF003155">
    <property type="entry name" value="PRK04125.1"/>
    <property type="match status" value="1"/>
</dbReference>
<organism evidence="7 8">
    <name type="scientific">Streptococcus pseudoporcinus</name>
    <dbReference type="NCBI Taxonomy" id="361101"/>
    <lineage>
        <taxon>Bacteria</taxon>
        <taxon>Bacillati</taxon>
        <taxon>Bacillota</taxon>
        <taxon>Bacilli</taxon>
        <taxon>Lactobacillales</taxon>
        <taxon>Streptococcaceae</taxon>
        <taxon>Streptococcus</taxon>
    </lineage>
</organism>
<name>A0A4U9Z0G4_9STRE</name>
<feature type="transmembrane region" description="Helical" evidence="6">
    <location>
        <begin position="63"/>
        <end position="82"/>
    </location>
</feature>
<evidence type="ECO:0000256" key="4">
    <source>
        <dbReference type="ARBA" id="ARBA00022989"/>
    </source>
</evidence>
<dbReference type="Pfam" id="PF03788">
    <property type="entry name" value="LrgA"/>
    <property type="match status" value="1"/>
</dbReference>
<evidence type="ECO:0000256" key="5">
    <source>
        <dbReference type="ARBA" id="ARBA00023136"/>
    </source>
</evidence>
<reference evidence="7 8" key="1">
    <citation type="submission" date="2019-05" db="EMBL/GenBank/DDBJ databases">
        <authorList>
            <consortium name="Pathogen Informatics"/>
        </authorList>
    </citation>
    <scope>NUCLEOTIDE SEQUENCE [LARGE SCALE GENOMIC DNA]</scope>
    <source>
        <strain evidence="7 8">NCTC5385</strain>
    </source>
</reference>
<evidence type="ECO:0000256" key="6">
    <source>
        <dbReference type="SAM" id="Phobius"/>
    </source>
</evidence>
<comment type="subcellular location">
    <subcellularLocation>
        <location evidence="1">Cell membrane</location>
        <topology evidence="1">Multi-pass membrane protein</topology>
    </subcellularLocation>
</comment>
<keyword evidence="7" id="KW-0378">Hydrolase</keyword>
<dbReference type="AlphaFoldDB" id="A0A4U9Z0G4"/>
<evidence type="ECO:0000256" key="3">
    <source>
        <dbReference type="ARBA" id="ARBA00022692"/>
    </source>
</evidence>
<dbReference type="STRING" id="873448.STRPO_1770"/>
<keyword evidence="2" id="KW-1003">Cell membrane</keyword>
<dbReference type="InterPro" id="IPR005538">
    <property type="entry name" value="LrgA/CidA"/>
</dbReference>
<keyword evidence="4 6" id="KW-1133">Transmembrane helix</keyword>
<dbReference type="GO" id="GO:0005886">
    <property type="term" value="C:plasma membrane"/>
    <property type="evidence" value="ECO:0007669"/>
    <property type="project" value="UniProtKB-SubCell"/>
</dbReference>
<feature type="transmembrane region" description="Helical" evidence="6">
    <location>
        <begin position="30"/>
        <end position="51"/>
    </location>
</feature>
<dbReference type="GO" id="GO:0016787">
    <property type="term" value="F:hydrolase activity"/>
    <property type="evidence" value="ECO:0007669"/>
    <property type="project" value="UniProtKB-KW"/>
</dbReference>
<evidence type="ECO:0000313" key="8">
    <source>
        <dbReference type="Proteomes" id="UP000304914"/>
    </source>
</evidence>
<evidence type="ECO:0000256" key="2">
    <source>
        <dbReference type="ARBA" id="ARBA00022475"/>
    </source>
</evidence>
<feature type="transmembrane region" description="Helical" evidence="6">
    <location>
        <begin position="7"/>
        <end position="24"/>
    </location>
</feature>
<gene>
    <name evidence="7" type="primary">lrgA</name>
    <name evidence="7" type="ORF">NCTC5385_01636</name>
</gene>
<dbReference type="PANTHER" id="PTHR33931:SF4">
    <property type="entry name" value="ANTIHOLIN-LIKE PROTEIN LRGA"/>
    <property type="match status" value="1"/>
</dbReference>
<keyword evidence="5 6" id="KW-0472">Membrane</keyword>
<protein>
    <submittedName>
        <fullName evidence="7">Murein hydrolase regulator</fullName>
    </submittedName>
</protein>
<accession>A0A4U9Z0G4</accession>
<proteinExistence type="predicted"/>
<dbReference type="RefSeq" id="WP_138068758.1">
    <property type="nucleotide sequence ID" value="NZ_LR594035.1"/>
</dbReference>
<dbReference type="Proteomes" id="UP000304914">
    <property type="component" value="Chromosome"/>
</dbReference>